<proteinExistence type="predicted"/>
<evidence type="ECO:0000313" key="3">
    <source>
        <dbReference type="Proteomes" id="UP000552038"/>
    </source>
</evidence>
<comment type="caution">
    <text evidence="2">The sequence shown here is derived from an EMBL/GenBank/DDBJ whole genome shotgun (WGS) entry which is preliminary data.</text>
</comment>
<dbReference type="Proteomes" id="UP000552038">
    <property type="component" value="Unassembled WGS sequence"/>
</dbReference>
<organism evidence="2 3">
    <name type="scientific">Paenibacillus alvei</name>
    <name type="common">Bacillus alvei</name>
    <dbReference type="NCBI Taxonomy" id="44250"/>
    <lineage>
        <taxon>Bacteria</taxon>
        <taxon>Bacillati</taxon>
        <taxon>Bacillota</taxon>
        <taxon>Bacilli</taxon>
        <taxon>Bacillales</taxon>
        <taxon>Paenibacillaceae</taxon>
        <taxon>Paenibacillus</taxon>
    </lineage>
</organism>
<dbReference type="PROSITE" id="PS51186">
    <property type="entry name" value="GNAT"/>
    <property type="match status" value="1"/>
</dbReference>
<dbReference type="Pfam" id="PF00583">
    <property type="entry name" value="Acetyltransf_1"/>
    <property type="match status" value="1"/>
</dbReference>
<sequence length="146" mass="16785">MISLRNVDKGNWEACTQLRVRPEQEGYIASNLYSIAESQFLPGFVTKSIYWEDQLIGFAMYGLDCDDHNYWIYRFMIDEQFQGQGYGKMGLELIVADIANRDDRTDVICIGYHPDNEAARKLYASVGFNEVGIAEWGEMLARYSLV</sequence>
<evidence type="ECO:0000313" key="2">
    <source>
        <dbReference type="EMBL" id="NOJ72194.1"/>
    </source>
</evidence>
<dbReference type="GO" id="GO:0016747">
    <property type="term" value="F:acyltransferase activity, transferring groups other than amino-acyl groups"/>
    <property type="evidence" value="ECO:0007669"/>
    <property type="project" value="InterPro"/>
</dbReference>
<evidence type="ECO:0000259" key="1">
    <source>
        <dbReference type="PROSITE" id="PS51186"/>
    </source>
</evidence>
<reference evidence="2 3" key="1">
    <citation type="submission" date="2020-05" db="EMBL/GenBank/DDBJ databases">
        <title>Whole genome sequencing and identification of novel metabolites from Paenibacillus alvei strain JR949.</title>
        <authorList>
            <person name="Rajendhran J."/>
            <person name="Sree Pranav P."/>
            <person name="Mahalakshmi B."/>
            <person name="Karthikeyan R."/>
        </authorList>
    </citation>
    <scope>NUCLEOTIDE SEQUENCE [LARGE SCALE GENOMIC DNA]</scope>
    <source>
        <strain evidence="2 3">JR949</strain>
    </source>
</reference>
<protein>
    <submittedName>
        <fullName evidence="2">GNAT family N-acetyltransferase</fullName>
    </submittedName>
</protein>
<dbReference type="CDD" id="cd04301">
    <property type="entry name" value="NAT_SF"/>
    <property type="match status" value="1"/>
</dbReference>
<dbReference type="SUPFAM" id="SSF55729">
    <property type="entry name" value="Acyl-CoA N-acyltransferases (Nat)"/>
    <property type="match status" value="1"/>
</dbReference>
<gene>
    <name evidence="2" type="ORF">HMI46_16710</name>
</gene>
<feature type="domain" description="N-acetyltransferase" evidence="1">
    <location>
        <begin position="2"/>
        <end position="146"/>
    </location>
</feature>
<dbReference type="InterPro" id="IPR016181">
    <property type="entry name" value="Acyl_CoA_acyltransferase"/>
</dbReference>
<dbReference type="EMBL" id="JABFOR010000022">
    <property type="protein sequence ID" value="NOJ72194.1"/>
    <property type="molecule type" value="Genomic_DNA"/>
</dbReference>
<dbReference type="RefSeq" id="WP_171417716.1">
    <property type="nucleotide sequence ID" value="NZ_JABFOR010000022.1"/>
</dbReference>
<name>A0AAP7A0H3_PAEAL</name>
<dbReference type="Gene3D" id="3.40.630.30">
    <property type="match status" value="1"/>
</dbReference>
<dbReference type="InterPro" id="IPR000182">
    <property type="entry name" value="GNAT_dom"/>
</dbReference>
<dbReference type="AlphaFoldDB" id="A0AAP7A0H3"/>
<accession>A0AAP7A0H3</accession>